<accession>A0A841EYN7</accession>
<keyword evidence="16" id="KW-1185">Reference proteome</keyword>
<dbReference type="Pfam" id="PF00271">
    <property type="entry name" value="Helicase_C"/>
    <property type="match status" value="1"/>
</dbReference>
<dbReference type="GO" id="GO:0005524">
    <property type="term" value="F:ATP binding"/>
    <property type="evidence" value="ECO:0007669"/>
    <property type="project" value="UniProtKB-KW"/>
</dbReference>
<dbReference type="RefSeq" id="WP_184137816.1">
    <property type="nucleotide sequence ID" value="NZ_JACHKT010000065.1"/>
</dbReference>
<comment type="similarity">
    <text evidence="1">Belongs to the helicase family. RecQ subfamily.</text>
</comment>
<dbReference type="InterPro" id="IPR027417">
    <property type="entry name" value="P-loop_NTPase"/>
</dbReference>
<evidence type="ECO:0000256" key="9">
    <source>
        <dbReference type="ARBA" id="ARBA00034617"/>
    </source>
</evidence>
<keyword evidence="8" id="KW-0413">Isomerase</keyword>
<dbReference type="GO" id="GO:0003677">
    <property type="term" value="F:DNA binding"/>
    <property type="evidence" value="ECO:0007669"/>
    <property type="project" value="UniProtKB-KW"/>
</dbReference>
<dbReference type="PANTHER" id="PTHR13710:SF105">
    <property type="entry name" value="ATP-DEPENDENT DNA HELICASE Q1"/>
    <property type="match status" value="1"/>
</dbReference>
<feature type="domain" description="Helicase C-terminal" evidence="14">
    <location>
        <begin position="216"/>
        <end position="359"/>
    </location>
</feature>
<dbReference type="GO" id="GO:0009378">
    <property type="term" value="F:four-way junction helicase activity"/>
    <property type="evidence" value="ECO:0007669"/>
    <property type="project" value="TreeGrafter"/>
</dbReference>
<dbReference type="GO" id="GO:0006281">
    <property type="term" value="P:DNA repair"/>
    <property type="evidence" value="ECO:0007669"/>
    <property type="project" value="TreeGrafter"/>
</dbReference>
<dbReference type="InterPro" id="IPR032284">
    <property type="entry name" value="RecQ_Zn-bd"/>
</dbReference>
<name>A0A841EYN7_9BACT</name>
<evidence type="ECO:0000256" key="11">
    <source>
        <dbReference type="ARBA" id="ARBA00044535"/>
    </source>
</evidence>
<dbReference type="GO" id="GO:0043590">
    <property type="term" value="C:bacterial nucleoid"/>
    <property type="evidence" value="ECO:0007669"/>
    <property type="project" value="TreeGrafter"/>
</dbReference>
<dbReference type="InterPro" id="IPR001650">
    <property type="entry name" value="Helicase_C-like"/>
</dbReference>
<gene>
    <name evidence="15" type="ORF">HNP25_004422</name>
</gene>
<keyword evidence="7" id="KW-0238">DNA-binding</keyword>
<feature type="domain" description="Helicase ATP-binding" evidence="13">
    <location>
        <begin position="24"/>
        <end position="192"/>
    </location>
</feature>
<keyword evidence="3" id="KW-0547">Nucleotide-binding</keyword>
<comment type="caution">
    <text evidence="15">The sequence shown here is derived from an EMBL/GenBank/DDBJ whole genome shotgun (WGS) entry which is preliminary data.</text>
</comment>
<dbReference type="InterPro" id="IPR014001">
    <property type="entry name" value="Helicase_ATP-bd"/>
</dbReference>
<organism evidence="15 16">
    <name type="scientific">Arcicella rosea</name>
    <dbReference type="NCBI Taxonomy" id="502909"/>
    <lineage>
        <taxon>Bacteria</taxon>
        <taxon>Pseudomonadati</taxon>
        <taxon>Bacteroidota</taxon>
        <taxon>Cytophagia</taxon>
        <taxon>Cytophagales</taxon>
        <taxon>Flectobacillaceae</taxon>
        <taxon>Arcicella</taxon>
    </lineage>
</organism>
<dbReference type="GO" id="GO:0006310">
    <property type="term" value="P:DNA recombination"/>
    <property type="evidence" value="ECO:0007669"/>
    <property type="project" value="InterPro"/>
</dbReference>
<evidence type="ECO:0000256" key="5">
    <source>
        <dbReference type="ARBA" id="ARBA00022806"/>
    </source>
</evidence>
<dbReference type="NCBIfam" id="TIGR00614">
    <property type="entry name" value="recQ_fam"/>
    <property type="match status" value="1"/>
</dbReference>
<dbReference type="Gene3D" id="3.40.50.300">
    <property type="entry name" value="P-loop containing nucleotide triphosphate hydrolases"/>
    <property type="match status" value="2"/>
</dbReference>
<keyword evidence="6" id="KW-0067">ATP-binding</keyword>
<evidence type="ECO:0000313" key="16">
    <source>
        <dbReference type="Proteomes" id="UP000524404"/>
    </source>
</evidence>
<dbReference type="GO" id="GO:0005737">
    <property type="term" value="C:cytoplasm"/>
    <property type="evidence" value="ECO:0007669"/>
    <property type="project" value="TreeGrafter"/>
</dbReference>
<evidence type="ECO:0000256" key="12">
    <source>
        <dbReference type="ARBA" id="ARBA00044550"/>
    </source>
</evidence>
<reference evidence="15 16" key="1">
    <citation type="submission" date="2020-08" db="EMBL/GenBank/DDBJ databases">
        <title>Functional genomics of gut bacteria from endangered species of beetles.</title>
        <authorList>
            <person name="Carlos-Shanley C."/>
        </authorList>
    </citation>
    <scope>NUCLEOTIDE SEQUENCE [LARGE SCALE GENOMIC DNA]</scope>
    <source>
        <strain evidence="15 16">S00070</strain>
    </source>
</reference>
<evidence type="ECO:0000259" key="14">
    <source>
        <dbReference type="PROSITE" id="PS51194"/>
    </source>
</evidence>
<evidence type="ECO:0000256" key="4">
    <source>
        <dbReference type="ARBA" id="ARBA00022801"/>
    </source>
</evidence>
<dbReference type="Gene3D" id="1.10.10.10">
    <property type="entry name" value="Winged helix-like DNA-binding domain superfamily/Winged helix DNA-binding domain"/>
    <property type="match status" value="1"/>
</dbReference>
<keyword evidence="5 15" id="KW-0347">Helicase</keyword>
<dbReference type="GO" id="GO:0016787">
    <property type="term" value="F:hydrolase activity"/>
    <property type="evidence" value="ECO:0007669"/>
    <property type="project" value="UniProtKB-KW"/>
</dbReference>
<dbReference type="GO" id="GO:0030894">
    <property type="term" value="C:replisome"/>
    <property type="evidence" value="ECO:0007669"/>
    <property type="project" value="TreeGrafter"/>
</dbReference>
<sequence>MLAQEVLKQYWGYDYFRPLQEEIIRSVIDGRDTLALMPTGGGKSLCFQVPALMKEGICIVVSPLIALIQDQVEQLKRRGVSAIGIFSGMHKNQIDIALDNCIYGDVKFLYVSPERLQTTIFIERIKQMKVNLLAVDEAHCISQWGHDFRPPYMKIAEFRKIIPTVPLIALTATATKEVKEEIQTRLEMNSPAIFQQSFARENLSYAAFKEEDKEKRLIKILQNVQGSSVIYVRNRRRTQEVSDLLNRNNITTTFYHAGLNADERSKRQSNWIKNQVRAIVATNAFGMGIDKPDVRTVIHLDLPDTLEAYYQEAGRAGRDGEKAYAVALFNQTDVENLAKNIQQNYPPIELVRIVYQCLGNFFQLAVGSGEFSSFDFDLVEFQKRFDLPPTDTYFALKILENEGFIQLSDSFHSSSKITLKVDNRQLYDFQLRNPKYDSFIKLVLRMYGGELFSTFLTISEVNIAKAYSVPIKDVEMMLSSLEKFDLIIYDKQKDKPQVTFLTTRFDAKNLPIQVQEINHRKEKSLQKAKSVGHYVSHEKRCRTQLLLEYFDEKTDDTCGICDNCLKQKKQSKQTIEDDELVKSNQQKIKQLLANGAMTLQLIIQIMQPANQALLKDIIREMIADEELVYDSEGKLKLSGT</sequence>
<dbReference type="EMBL" id="JACHKT010000065">
    <property type="protein sequence ID" value="MBB6005738.1"/>
    <property type="molecule type" value="Genomic_DNA"/>
</dbReference>
<evidence type="ECO:0000256" key="7">
    <source>
        <dbReference type="ARBA" id="ARBA00023125"/>
    </source>
</evidence>
<evidence type="ECO:0000256" key="3">
    <source>
        <dbReference type="ARBA" id="ARBA00022741"/>
    </source>
</evidence>
<dbReference type="CDD" id="cd17920">
    <property type="entry name" value="DEXHc_RecQ"/>
    <property type="match status" value="1"/>
</dbReference>
<dbReference type="FunFam" id="3.40.50.300:FF:000296">
    <property type="entry name" value="ATP-dependent DNA helicase RecQ"/>
    <property type="match status" value="1"/>
</dbReference>
<evidence type="ECO:0000256" key="10">
    <source>
        <dbReference type="ARBA" id="ARBA00034808"/>
    </source>
</evidence>
<evidence type="ECO:0000259" key="13">
    <source>
        <dbReference type="PROSITE" id="PS51192"/>
    </source>
</evidence>
<dbReference type="GO" id="GO:0043138">
    <property type="term" value="F:3'-5' DNA helicase activity"/>
    <property type="evidence" value="ECO:0007669"/>
    <property type="project" value="UniProtKB-EC"/>
</dbReference>
<dbReference type="InterPro" id="IPR036388">
    <property type="entry name" value="WH-like_DNA-bd_sf"/>
</dbReference>
<dbReference type="PANTHER" id="PTHR13710">
    <property type="entry name" value="DNA HELICASE RECQ FAMILY MEMBER"/>
    <property type="match status" value="1"/>
</dbReference>
<evidence type="ECO:0000313" key="15">
    <source>
        <dbReference type="EMBL" id="MBB6005738.1"/>
    </source>
</evidence>
<dbReference type="SUPFAM" id="SSF52540">
    <property type="entry name" value="P-loop containing nucleoside triphosphate hydrolases"/>
    <property type="match status" value="1"/>
</dbReference>
<comment type="catalytic activity">
    <reaction evidence="9">
        <text>Couples ATP hydrolysis with the unwinding of duplex DNA by translocating in the 3'-5' direction.</text>
        <dbReference type="EC" id="5.6.2.4"/>
    </reaction>
</comment>
<evidence type="ECO:0000256" key="1">
    <source>
        <dbReference type="ARBA" id="ARBA00005446"/>
    </source>
</evidence>
<proteinExistence type="inferred from homology"/>
<keyword evidence="4 15" id="KW-0378">Hydrolase</keyword>
<evidence type="ECO:0000256" key="2">
    <source>
        <dbReference type="ARBA" id="ARBA00022723"/>
    </source>
</evidence>
<dbReference type="PROSITE" id="PS51194">
    <property type="entry name" value="HELICASE_CTER"/>
    <property type="match status" value="1"/>
</dbReference>
<dbReference type="AlphaFoldDB" id="A0A841EYN7"/>
<dbReference type="Proteomes" id="UP000524404">
    <property type="component" value="Unassembled WGS sequence"/>
</dbReference>
<dbReference type="GO" id="GO:0046872">
    <property type="term" value="F:metal ion binding"/>
    <property type="evidence" value="ECO:0007669"/>
    <property type="project" value="UniProtKB-KW"/>
</dbReference>
<dbReference type="EC" id="5.6.2.4" evidence="10"/>
<dbReference type="Pfam" id="PF00270">
    <property type="entry name" value="DEAD"/>
    <property type="match status" value="1"/>
</dbReference>
<evidence type="ECO:0000256" key="6">
    <source>
        <dbReference type="ARBA" id="ARBA00022840"/>
    </source>
</evidence>
<dbReference type="SMART" id="SM00487">
    <property type="entry name" value="DEXDc"/>
    <property type="match status" value="1"/>
</dbReference>
<dbReference type="InterPro" id="IPR011545">
    <property type="entry name" value="DEAD/DEAH_box_helicase_dom"/>
</dbReference>
<protein>
    <recommendedName>
        <fullName evidence="11">ATP-dependent DNA helicase RecQ</fullName>
        <ecNumber evidence="10">5.6.2.4</ecNumber>
    </recommendedName>
    <alternativeName>
        <fullName evidence="12">DNA 3'-5' helicase RecQ</fullName>
    </alternativeName>
</protein>
<dbReference type="PROSITE" id="PS51192">
    <property type="entry name" value="HELICASE_ATP_BIND_1"/>
    <property type="match status" value="1"/>
</dbReference>
<dbReference type="SMART" id="SM00490">
    <property type="entry name" value="HELICc"/>
    <property type="match status" value="1"/>
</dbReference>
<dbReference type="Pfam" id="PF16124">
    <property type="entry name" value="RecQ_Zn_bind"/>
    <property type="match status" value="1"/>
</dbReference>
<evidence type="ECO:0000256" key="8">
    <source>
        <dbReference type="ARBA" id="ARBA00023235"/>
    </source>
</evidence>
<dbReference type="InterPro" id="IPR004589">
    <property type="entry name" value="DNA_helicase_ATP-dep_RecQ"/>
</dbReference>
<keyword evidence="2" id="KW-0479">Metal-binding</keyword>